<feature type="domain" description="DNA polymerase Y-family little finger" evidence="8">
    <location>
        <begin position="268"/>
        <end position="344"/>
    </location>
</feature>
<feature type="region of interest" description="Disordered" evidence="6">
    <location>
        <begin position="1"/>
        <end position="20"/>
    </location>
</feature>
<dbReference type="InterPro" id="IPR017961">
    <property type="entry name" value="DNA_pol_Y-fam_little_finger"/>
</dbReference>
<dbReference type="RefSeq" id="WP_093250238.1">
    <property type="nucleotide sequence ID" value="NZ_FNQM01000003.1"/>
</dbReference>
<dbReference type="STRING" id="89524.SAMN05444370_10383"/>
<dbReference type="GO" id="GO:0003684">
    <property type="term" value="F:damaged DNA binding"/>
    <property type="evidence" value="ECO:0007669"/>
    <property type="project" value="InterPro"/>
</dbReference>
<evidence type="ECO:0000256" key="2">
    <source>
        <dbReference type="ARBA" id="ARBA00012417"/>
    </source>
</evidence>
<protein>
    <recommendedName>
        <fullName evidence="2">DNA-directed DNA polymerase</fullName>
        <ecNumber evidence="2">2.7.7.7</ecNumber>
    </recommendedName>
</protein>
<dbReference type="GO" id="GO:0006281">
    <property type="term" value="P:DNA repair"/>
    <property type="evidence" value="ECO:0007669"/>
    <property type="project" value="InterPro"/>
</dbReference>
<evidence type="ECO:0000259" key="8">
    <source>
        <dbReference type="Pfam" id="PF11799"/>
    </source>
</evidence>
<gene>
    <name evidence="9" type="ORF">SAMN05444370_10383</name>
</gene>
<dbReference type="EC" id="2.7.7.7" evidence="2"/>
<sequence>MPDSAPLAATAPARTHGPAAPRRVASVWLPRLAAERALRRLGGDAGGAPFTVVAPAKGALRLASLCPLAEASGLRAGMGLTDARAIRPDLRAVPADPPAEAGFLRALARWAVRYSPWVGEDGVDGLALDVTGCAHLFGGEGPMLADIVSRLAERGLTACAAVADARGAAWALARFAASQAPVVAPRGGAREALAALPLAALRLEPEALAALGRLGLRRVDELARLPRGALARRAGLDVARRLDQAFGAEPEPVRAAPQGPGYAVRLRLPEPVGRVEDVAAGLDRLLARLCERLAERGMGARRLRLALRRVDGADVSLDVGLARPSREAGAIAALFARPLGEADAGFGVDALRLEATVVEPLSATQHRGPLAAPQARDAVERGEDAAFAALLGRLGNRLGFDRLTRPLPAESHIPARAFTTASAAFAAPHAGDWPAPPGLRPIALLRPEPGEATRRSGRPVSLRWRRRAHRLAVAIGPERIAPEWWLDDPAWRDGPRDYWRVETEDGLRLWLFCAPAAPGGPIWRVEGLFG</sequence>
<keyword evidence="3" id="KW-0227">DNA damage</keyword>
<evidence type="ECO:0000313" key="10">
    <source>
        <dbReference type="Proteomes" id="UP000198703"/>
    </source>
</evidence>
<dbReference type="Pfam" id="PF11799">
    <property type="entry name" value="IMS_C"/>
    <property type="match status" value="1"/>
</dbReference>
<reference evidence="9 10" key="1">
    <citation type="submission" date="2016-10" db="EMBL/GenBank/DDBJ databases">
        <authorList>
            <person name="de Groot N.N."/>
        </authorList>
    </citation>
    <scope>NUCLEOTIDE SEQUENCE [LARGE SCALE GENOMIC DNA]</scope>
    <source>
        <strain evidence="9 10">DSM 15345</strain>
    </source>
</reference>
<evidence type="ECO:0000256" key="5">
    <source>
        <dbReference type="ARBA" id="ARBA00049244"/>
    </source>
</evidence>
<accession>A0A1H3YFZ6</accession>
<dbReference type="Pfam" id="PF00817">
    <property type="entry name" value="IMS"/>
    <property type="match status" value="1"/>
</dbReference>
<dbReference type="CDD" id="cd03468">
    <property type="entry name" value="PolY_like"/>
    <property type="match status" value="1"/>
</dbReference>
<comment type="catalytic activity">
    <reaction evidence="5">
        <text>DNA(n) + a 2'-deoxyribonucleoside 5'-triphosphate = DNA(n+1) + diphosphate</text>
        <dbReference type="Rhea" id="RHEA:22508"/>
        <dbReference type="Rhea" id="RHEA-COMP:17339"/>
        <dbReference type="Rhea" id="RHEA-COMP:17340"/>
        <dbReference type="ChEBI" id="CHEBI:33019"/>
        <dbReference type="ChEBI" id="CHEBI:61560"/>
        <dbReference type="ChEBI" id="CHEBI:173112"/>
        <dbReference type="EC" id="2.7.7.7"/>
    </reaction>
</comment>
<dbReference type="AlphaFoldDB" id="A0A1H3YFZ6"/>
<feature type="domain" description="UmuC" evidence="7">
    <location>
        <begin position="52"/>
        <end position="171"/>
    </location>
</feature>
<dbReference type="InterPro" id="IPR043502">
    <property type="entry name" value="DNA/RNA_pol_sf"/>
</dbReference>
<dbReference type="InterPro" id="IPR050356">
    <property type="entry name" value="SulA_CellDiv_inhibitor"/>
</dbReference>
<proteinExistence type="predicted"/>
<dbReference type="PANTHER" id="PTHR35369">
    <property type="entry name" value="BLR3025 PROTEIN-RELATED"/>
    <property type="match status" value="1"/>
</dbReference>
<comment type="function">
    <text evidence="4">Poorly processive, error-prone DNA polymerase involved in untargeted mutagenesis. Copies undamaged DNA at stalled replication forks, which arise in vivo from mismatched or misaligned primer ends. These misaligned primers can be extended by PolIV. Exhibits no 3'-5' exonuclease (proofreading) activity. May be involved in translesional synthesis, in conjunction with the beta clamp from PolIII.</text>
</comment>
<dbReference type="EMBL" id="FNQM01000003">
    <property type="protein sequence ID" value="SEA10520.1"/>
    <property type="molecule type" value="Genomic_DNA"/>
</dbReference>
<keyword evidence="10" id="KW-1185">Reference proteome</keyword>
<evidence type="ECO:0000256" key="3">
    <source>
        <dbReference type="ARBA" id="ARBA00022763"/>
    </source>
</evidence>
<dbReference type="SUPFAM" id="SSF56672">
    <property type="entry name" value="DNA/RNA polymerases"/>
    <property type="match status" value="1"/>
</dbReference>
<evidence type="ECO:0000256" key="1">
    <source>
        <dbReference type="ARBA" id="ARBA00011245"/>
    </source>
</evidence>
<evidence type="ECO:0000256" key="6">
    <source>
        <dbReference type="SAM" id="MobiDB-lite"/>
    </source>
</evidence>
<organism evidence="9 10">
    <name type="scientific">Rubrimonas cliftonensis</name>
    <dbReference type="NCBI Taxonomy" id="89524"/>
    <lineage>
        <taxon>Bacteria</taxon>
        <taxon>Pseudomonadati</taxon>
        <taxon>Pseudomonadota</taxon>
        <taxon>Alphaproteobacteria</taxon>
        <taxon>Rhodobacterales</taxon>
        <taxon>Paracoccaceae</taxon>
        <taxon>Rubrimonas</taxon>
    </lineage>
</organism>
<dbReference type="OrthoDB" id="9788640at2"/>
<comment type="subunit">
    <text evidence="1">Monomer.</text>
</comment>
<evidence type="ECO:0000259" key="7">
    <source>
        <dbReference type="Pfam" id="PF00817"/>
    </source>
</evidence>
<dbReference type="PANTHER" id="PTHR35369:SF2">
    <property type="entry name" value="BLR3025 PROTEIN"/>
    <property type="match status" value="1"/>
</dbReference>
<evidence type="ECO:0000256" key="4">
    <source>
        <dbReference type="ARBA" id="ARBA00025589"/>
    </source>
</evidence>
<evidence type="ECO:0000313" key="9">
    <source>
        <dbReference type="EMBL" id="SEA10520.1"/>
    </source>
</evidence>
<dbReference type="InterPro" id="IPR001126">
    <property type="entry name" value="UmuC"/>
</dbReference>
<name>A0A1H3YFZ6_9RHOB</name>
<dbReference type="Proteomes" id="UP000198703">
    <property type="component" value="Unassembled WGS sequence"/>
</dbReference>